<keyword evidence="2 10" id="KW-0004">4Fe-4S</keyword>
<comment type="subunit">
    <text evidence="10">The complex is composed of six subunits: RnfA, RnfB, RnfC, RnfD, RnfE and RnfG.</text>
</comment>
<dbReference type="PROSITE" id="PS51379">
    <property type="entry name" value="4FE4S_FER_2"/>
    <property type="match status" value="3"/>
</dbReference>
<comment type="caution">
    <text evidence="10">Lacks conserved residue(s) required for the propagation of feature annotation.</text>
</comment>
<proteinExistence type="inferred from homology"/>
<dbReference type="SUPFAM" id="SSF54862">
    <property type="entry name" value="4Fe-4S ferredoxins"/>
    <property type="match status" value="1"/>
</dbReference>
<organism evidence="14 15">
    <name type="scientific">Pyramidobacter piscolens W5455</name>
    <dbReference type="NCBI Taxonomy" id="352165"/>
    <lineage>
        <taxon>Bacteria</taxon>
        <taxon>Thermotogati</taxon>
        <taxon>Synergistota</taxon>
        <taxon>Synergistia</taxon>
        <taxon>Synergistales</taxon>
        <taxon>Dethiosulfovibrionaceae</taxon>
        <taxon>Pyramidobacter</taxon>
    </lineage>
</organism>
<keyword evidence="8 10" id="KW-0411">Iron-sulfur</keyword>
<sequence length="279" mass="28313">MAAMTAIIYPAFVMGGLGVVFGCLLAFASKKFAVAVDPRQTLIRAALPGANCGGCGYPGCDGYAEGCVLGACALNKCVVGGAPVAEKIAEIMGVTADGAEPEVAFVRCQGSFDKTGKDCVYLGIGDCQSASVVPGRGPTSCAFACMGFGTCVKACKFDAIHVINGVAKVDRDKCVGCQACVEACPRGIIAMVPKKKMVHVACSNPMPGAFVRKVCTVGCIGCQMCVKVCPKQTISMKGALAVIDPSNCVNCGLCAAKCPVHAIDNAKAKPVVVPPASVA</sequence>
<accession>A0ABP2HSN4</accession>
<dbReference type="EC" id="7.-.-.-" evidence="10"/>
<feature type="binding site" evidence="10">
    <location>
        <position position="174"/>
    </location>
    <ligand>
        <name>[4Fe-4S] cluster</name>
        <dbReference type="ChEBI" id="CHEBI:49883"/>
        <label>3</label>
    </ligand>
</feature>
<evidence type="ECO:0000256" key="3">
    <source>
        <dbReference type="ARBA" id="ARBA00022723"/>
    </source>
</evidence>
<feature type="binding site" evidence="10">
    <location>
        <position position="52"/>
    </location>
    <ligand>
        <name>[4Fe-4S] cluster</name>
        <dbReference type="ChEBI" id="CHEBI:49883"/>
        <label>1</label>
    </ligand>
</feature>
<dbReference type="PROSITE" id="PS51656">
    <property type="entry name" value="4FE4S"/>
    <property type="match status" value="1"/>
</dbReference>
<feature type="domain" description="4Fe-4S" evidence="13">
    <location>
        <begin position="35"/>
        <end position="94"/>
    </location>
</feature>
<protein>
    <recommendedName>
        <fullName evidence="10">Ion-translocating oxidoreductase complex subunit B</fullName>
        <ecNumber evidence="10">7.-.-.-</ecNumber>
    </recommendedName>
    <alternativeName>
        <fullName evidence="10">Rnf electron transport complex subunit B</fullName>
    </alternativeName>
</protein>
<evidence type="ECO:0000256" key="2">
    <source>
        <dbReference type="ARBA" id="ARBA00022485"/>
    </source>
</evidence>
<comment type="function">
    <text evidence="10">Part of a membrane-bound complex that couples electron transfer with translocation of ions across the membrane.</text>
</comment>
<feature type="binding site" evidence="10">
    <location>
        <position position="77"/>
    </location>
    <ligand>
        <name>[4Fe-4S] cluster</name>
        <dbReference type="ChEBI" id="CHEBI:49883"/>
        <label>1</label>
    </ligand>
</feature>
<feature type="domain" description="4Fe-4S ferredoxin-type" evidence="12">
    <location>
        <begin position="210"/>
        <end position="238"/>
    </location>
</feature>
<feature type="binding site" evidence="10">
    <location>
        <position position="177"/>
    </location>
    <ligand>
        <name>[4Fe-4S] cluster</name>
        <dbReference type="ChEBI" id="CHEBI:49883"/>
        <label>3</label>
    </ligand>
</feature>
<feature type="binding site" evidence="10">
    <location>
        <position position="141"/>
    </location>
    <ligand>
        <name>[4Fe-4S] cluster</name>
        <dbReference type="ChEBI" id="CHEBI:49883"/>
        <label>2</label>
    </ligand>
</feature>
<evidence type="ECO:0000256" key="9">
    <source>
        <dbReference type="ARBA" id="ARBA00023136"/>
    </source>
</evidence>
<keyword evidence="11" id="KW-0812">Transmembrane</keyword>
<feature type="region of interest" description="Hydrophobic" evidence="10">
    <location>
        <begin position="1"/>
        <end position="29"/>
    </location>
</feature>
<evidence type="ECO:0000256" key="4">
    <source>
        <dbReference type="ARBA" id="ARBA00022737"/>
    </source>
</evidence>
<dbReference type="InterPro" id="IPR050395">
    <property type="entry name" value="4Fe4S_Ferredoxin_RnfB"/>
</dbReference>
<keyword evidence="11" id="KW-1133">Transmembrane helix</keyword>
<evidence type="ECO:0000259" key="12">
    <source>
        <dbReference type="PROSITE" id="PS51379"/>
    </source>
</evidence>
<keyword evidence="6 10" id="KW-0249">Electron transport</keyword>
<keyword evidence="3 10" id="KW-0479">Metal-binding</keyword>
<gene>
    <name evidence="10" type="primary">rnfB</name>
    <name evidence="14" type="ORF">HMPREF7215_1247</name>
</gene>
<evidence type="ECO:0000256" key="11">
    <source>
        <dbReference type="SAM" id="Phobius"/>
    </source>
</evidence>
<keyword evidence="15" id="KW-1185">Reference proteome</keyword>
<feature type="binding site" evidence="10">
    <location>
        <position position="184"/>
    </location>
    <ligand>
        <name>[4Fe-4S] cluster</name>
        <dbReference type="ChEBI" id="CHEBI:49883"/>
        <label>2</label>
    </ligand>
</feature>
<keyword evidence="1 10" id="KW-0813">Transport</keyword>
<dbReference type="InterPro" id="IPR017896">
    <property type="entry name" value="4Fe4S_Fe-S-bd"/>
</dbReference>
<dbReference type="Gene3D" id="1.10.15.40">
    <property type="entry name" value="Electron transport complex subunit B, putative Fe-S cluster"/>
    <property type="match status" value="1"/>
</dbReference>
<feature type="binding site" evidence="10">
    <location>
        <position position="180"/>
    </location>
    <ligand>
        <name>[4Fe-4S] cluster</name>
        <dbReference type="ChEBI" id="CHEBI:49883"/>
        <label>3</label>
    </ligand>
</feature>
<keyword evidence="10" id="KW-1003">Cell membrane</keyword>
<keyword evidence="4 10" id="KW-0677">Repeat</keyword>
<dbReference type="InterPro" id="IPR017900">
    <property type="entry name" value="4Fe4S_Fe_S_CS"/>
</dbReference>
<comment type="cofactor">
    <cofactor evidence="10">
        <name>[4Fe-4S] cluster</name>
        <dbReference type="ChEBI" id="CHEBI:49883"/>
    </cofactor>
    <text evidence="10">Binds 3 [4Fe-4S] clusters.</text>
</comment>
<dbReference type="Pfam" id="PF00037">
    <property type="entry name" value="Fer4"/>
    <property type="match status" value="1"/>
</dbReference>
<feature type="binding site" evidence="10">
    <location>
        <position position="60"/>
    </location>
    <ligand>
        <name>[4Fe-4S] cluster</name>
        <dbReference type="ChEBI" id="CHEBI:49883"/>
        <label>1</label>
    </ligand>
</feature>
<dbReference type="InterPro" id="IPR007202">
    <property type="entry name" value="4Fe-4S_dom"/>
</dbReference>
<evidence type="ECO:0000313" key="14">
    <source>
        <dbReference type="EMBL" id="EFB90335.1"/>
    </source>
</evidence>
<evidence type="ECO:0000256" key="6">
    <source>
        <dbReference type="ARBA" id="ARBA00022982"/>
    </source>
</evidence>
<dbReference type="PROSITE" id="PS00198">
    <property type="entry name" value="4FE4S_FER_1"/>
    <property type="match status" value="2"/>
</dbReference>
<keyword evidence="9 10" id="KW-0472">Membrane</keyword>
<feature type="binding site" evidence="10">
    <location>
        <position position="151"/>
    </location>
    <ligand>
        <name>[4Fe-4S] cluster</name>
        <dbReference type="ChEBI" id="CHEBI:49883"/>
        <label>2</label>
    </ligand>
</feature>
<dbReference type="NCBIfam" id="TIGR01944">
    <property type="entry name" value="rnfB"/>
    <property type="match status" value="1"/>
</dbReference>
<feature type="binding site" evidence="10">
    <location>
        <position position="155"/>
    </location>
    <ligand>
        <name>[4Fe-4S] cluster</name>
        <dbReference type="ChEBI" id="CHEBI:49883"/>
        <label>3</label>
    </ligand>
</feature>
<feature type="binding site" evidence="10">
    <location>
        <position position="145"/>
    </location>
    <ligand>
        <name>[4Fe-4S] cluster</name>
        <dbReference type="ChEBI" id="CHEBI:49883"/>
        <label>2</label>
    </ligand>
</feature>
<dbReference type="Pfam" id="PF04060">
    <property type="entry name" value="FeS"/>
    <property type="match status" value="1"/>
</dbReference>
<dbReference type="PANTHER" id="PTHR43560:SF1">
    <property type="entry name" value="ION-TRANSLOCATING OXIDOREDUCTASE COMPLEX SUBUNIT B"/>
    <property type="match status" value="1"/>
</dbReference>
<dbReference type="Proteomes" id="UP000006462">
    <property type="component" value="Unassembled WGS sequence"/>
</dbReference>
<feature type="binding site" evidence="10">
    <location>
        <position position="55"/>
    </location>
    <ligand>
        <name>[4Fe-4S] cluster</name>
        <dbReference type="ChEBI" id="CHEBI:49883"/>
        <label>1</label>
    </ligand>
</feature>
<comment type="subcellular location">
    <subcellularLocation>
        <location evidence="10">Cell membrane</location>
    </subcellularLocation>
</comment>
<dbReference type="InterPro" id="IPR010207">
    <property type="entry name" value="Elect_transpt_cplx_RnfB/RsxB"/>
</dbReference>
<evidence type="ECO:0000256" key="1">
    <source>
        <dbReference type="ARBA" id="ARBA00022448"/>
    </source>
</evidence>
<evidence type="ECO:0000256" key="8">
    <source>
        <dbReference type="ARBA" id="ARBA00023014"/>
    </source>
</evidence>
<dbReference type="Pfam" id="PF12838">
    <property type="entry name" value="Fer4_7"/>
    <property type="match status" value="1"/>
</dbReference>
<name>A0ABP2HSN4_9BACT</name>
<reference evidence="14 15" key="1">
    <citation type="submission" date="2009-12" db="EMBL/GenBank/DDBJ databases">
        <authorList>
            <person name="Shrivastava S."/>
            <person name="Madupu R."/>
            <person name="Durkin A.S."/>
            <person name="Torralba M."/>
            <person name="Methe B."/>
            <person name="Sutton G.G."/>
            <person name="Strausberg R.L."/>
            <person name="Nelson K.E."/>
        </authorList>
    </citation>
    <scope>NUCLEOTIDE SEQUENCE [LARGE SCALE GENOMIC DNA]</scope>
    <source>
        <strain evidence="14 15">W5455</strain>
    </source>
</reference>
<dbReference type="HAMAP" id="MF_00463">
    <property type="entry name" value="RsxB_RnfB"/>
    <property type="match status" value="1"/>
</dbReference>
<dbReference type="PANTHER" id="PTHR43560">
    <property type="entry name" value="ION-TRANSLOCATING OXIDOREDUCTASE COMPLEX SUBUNIT B"/>
    <property type="match status" value="1"/>
</dbReference>
<feature type="transmembrane region" description="Helical" evidence="11">
    <location>
        <begin position="6"/>
        <end position="28"/>
    </location>
</feature>
<feature type="domain" description="4Fe-4S ferredoxin-type" evidence="12">
    <location>
        <begin position="239"/>
        <end position="268"/>
    </location>
</feature>
<keyword evidence="7 10" id="KW-0408">Iron</keyword>
<evidence type="ECO:0000256" key="5">
    <source>
        <dbReference type="ARBA" id="ARBA00022967"/>
    </source>
</evidence>
<comment type="similarity">
    <text evidence="10">Belongs to the 4Fe4S bacterial-type ferredoxin family. RnfB subfamily.</text>
</comment>
<dbReference type="Gene3D" id="3.30.70.20">
    <property type="match status" value="2"/>
</dbReference>
<feature type="domain" description="4Fe-4S ferredoxin-type" evidence="12">
    <location>
        <begin position="165"/>
        <end position="194"/>
    </location>
</feature>
<dbReference type="EMBL" id="ADFP01000086">
    <property type="protein sequence ID" value="EFB90335.1"/>
    <property type="molecule type" value="Genomic_DNA"/>
</dbReference>
<comment type="caution">
    <text evidence="14">The sequence shown here is derived from an EMBL/GenBank/DDBJ whole genome shotgun (WGS) entry which is preliminary data.</text>
</comment>
<keyword evidence="5 10" id="KW-1278">Translocase</keyword>
<evidence type="ECO:0000259" key="13">
    <source>
        <dbReference type="PROSITE" id="PS51656"/>
    </source>
</evidence>
<evidence type="ECO:0000313" key="15">
    <source>
        <dbReference type="Proteomes" id="UP000006462"/>
    </source>
</evidence>
<dbReference type="CDD" id="cd10549">
    <property type="entry name" value="MtMvhB_like"/>
    <property type="match status" value="1"/>
</dbReference>
<evidence type="ECO:0000256" key="7">
    <source>
        <dbReference type="ARBA" id="ARBA00023004"/>
    </source>
</evidence>
<evidence type="ECO:0000256" key="10">
    <source>
        <dbReference type="HAMAP-Rule" id="MF_00463"/>
    </source>
</evidence>